<protein>
    <submittedName>
        <fullName evidence="5">GntR family transcriptional regulator</fullName>
    </submittedName>
</protein>
<dbReference type="PROSITE" id="PS50949">
    <property type="entry name" value="HTH_GNTR"/>
    <property type="match status" value="1"/>
</dbReference>
<proteinExistence type="predicted"/>
<dbReference type="PANTHER" id="PTHR44846">
    <property type="entry name" value="MANNOSYL-D-GLYCERATE TRANSPORT/METABOLISM SYSTEM REPRESSOR MNGR-RELATED"/>
    <property type="match status" value="1"/>
</dbReference>
<dbReference type="InterPro" id="IPR036390">
    <property type="entry name" value="WH_DNA-bd_sf"/>
</dbReference>
<keyword evidence="2" id="KW-0238">DNA-binding</keyword>
<dbReference type="Pfam" id="PF00392">
    <property type="entry name" value="GntR"/>
    <property type="match status" value="1"/>
</dbReference>
<dbReference type="SUPFAM" id="SSF64288">
    <property type="entry name" value="Chorismate lyase-like"/>
    <property type="match status" value="1"/>
</dbReference>
<dbReference type="EMBL" id="JAAFYZ010000047">
    <property type="protein sequence ID" value="MBS2548352.1"/>
    <property type="molecule type" value="Genomic_DNA"/>
</dbReference>
<dbReference type="Gene3D" id="1.10.10.10">
    <property type="entry name" value="Winged helix-like DNA-binding domain superfamily/Winged helix DNA-binding domain"/>
    <property type="match status" value="1"/>
</dbReference>
<dbReference type="SUPFAM" id="SSF46785">
    <property type="entry name" value="Winged helix' DNA-binding domain"/>
    <property type="match status" value="1"/>
</dbReference>
<name>A0ABS5KQM0_9ACTN</name>
<dbReference type="InterPro" id="IPR050679">
    <property type="entry name" value="Bact_HTH_transcr_reg"/>
</dbReference>
<evidence type="ECO:0000256" key="1">
    <source>
        <dbReference type="ARBA" id="ARBA00023015"/>
    </source>
</evidence>
<evidence type="ECO:0000259" key="4">
    <source>
        <dbReference type="PROSITE" id="PS50949"/>
    </source>
</evidence>
<dbReference type="InterPro" id="IPR036388">
    <property type="entry name" value="WH-like_DNA-bd_sf"/>
</dbReference>
<keyword evidence="1" id="KW-0805">Transcription regulation</keyword>
<keyword evidence="6" id="KW-1185">Reference proteome</keyword>
<organism evidence="5 6">
    <name type="scientific">Catenulispora pinistramenti</name>
    <dbReference type="NCBI Taxonomy" id="2705254"/>
    <lineage>
        <taxon>Bacteria</taxon>
        <taxon>Bacillati</taxon>
        <taxon>Actinomycetota</taxon>
        <taxon>Actinomycetes</taxon>
        <taxon>Catenulisporales</taxon>
        <taxon>Catenulisporaceae</taxon>
        <taxon>Catenulispora</taxon>
    </lineage>
</organism>
<evidence type="ECO:0000313" key="5">
    <source>
        <dbReference type="EMBL" id="MBS2548352.1"/>
    </source>
</evidence>
<comment type="caution">
    <text evidence="5">The sequence shown here is derived from an EMBL/GenBank/DDBJ whole genome shotgun (WGS) entry which is preliminary data.</text>
</comment>
<keyword evidence="3" id="KW-0804">Transcription</keyword>
<sequence length="265" mass="29068">MTIDPMDPRSPSVQIADFLRQQIKDKVLRPGDKLPSERVLAEQFGVAPQTIRQGVDKLKNEGRVAGQPGRGVFVVAPAPLIRLGKERFRRSFRAVGKSAQQADAEAAGLSFRQELLELADVPAPADIAALLGVAEGATVFKRTRREYVDDTANQIATSHWRVEDVAGTAIREIVTGPGGSLARLEDVGFVFTKYYVEHGPARMPEPEERKLLRIGEGVPVADTVRHVFGYRASAGETADDARVLEVFRSVVNGPTIKYTYEFEAE</sequence>
<dbReference type="Gene3D" id="3.40.1410.10">
    <property type="entry name" value="Chorismate lyase-like"/>
    <property type="match status" value="1"/>
</dbReference>
<dbReference type="InterPro" id="IPR000524">
    <property type="entry name" value="Tscrpt_reg_HTH_GntR"/>
</dbReference>
<evidence type="ECO:0000313" key="6">
    <source>
        <dbReference type="Proteomes" id="UP000730482"/>
    </source>
</evidence>
<reference evidence="5 6" key="1">
    <citation type="submission" date="2020-02" db="EMBL/GenBank/DDBJ databases">
        <title>Acidophilic actinobacteria isolated from forest soil.</title>
        <authorList>
            <person name="Golinska P."/>
        </authorList>
    </citation>
    <scope>NUCLEOTIDE SEQUENCE [LARGE SCALE GENOMIC DNA]</scope>
    <source>
        <strain evidence="5 6">NL8</strain>
    </source>
</reference>
<dbReference type="CDD" id="cd07377">
    <property type="entry name" value="WHTH_GntR"/>
    <property type="match status" value="1"/>
</dbReference>
<dbReference type="InterPro" id="IPR011663">
    <property type="entry name" value="UTRA"/>
</dbReference>
<accession>A0ABS5KQM0</accession>
<evidence type="ECO:0000256" key="2">
    <source>
        <dbReference type="ARBA" id="ARBA00023125"/>
    </source>
</evidence>
<feature type="domain" description="HTH gntR-type" evidence="4">
    <location>
        <begin position="9"/>
        <end position="77"/>
    </location>
</feature>
<dbReference type="PANTHER" id="PTHR44846:SF17">
    <property type="entry name" value="GNTR-FAMILY TRANSCRIPTIONAL REGULATOR"/>
    <property type="match status" value="1"/>
</dbReference>
<dbReference type="RefSeq" id="WP_212009939.1">
    <property type="nucleotide sequence ID" value="NZ_JAAFYZ010000047.1"/>
</dbReference>
<dbReference type="InterPro" id="IPR028978">
    <property type="entry name" value="Chorismate_lyase_/UTRA_dom_sf"/>
</dbReference>
<dbReference type="SMART" id="SM00345">
    <property type="entry name" value="HTH_GNTR"/>
    <property type="match status" value="1"/>
</dbReference>
<evidence type="ECO:0000256" key="3">
    <source>
        <dbReference type="ARBA" id="ARBA00023163"/>
    </source>
</evidence>
<dbReference type="PRINTS" id="PR00035">
    <property type="entry name" value="HTHGNTR"/>
</dbReference>
<gene>
    <name evidence="5" type="ORF">KGQ19_15915</name>
</gene>
<dbReference type="Pfam" id="PF07702">
    <property type="entry name" value="UTRA"/>
    <property type="match status" value="1"/>
</dbReference>
<dbReference type="Proteomes" id="UP000730482">
    <property type="component" value="Unassembled WGS sequence"/>
</dbReference>
<dbReference type="SMART" id="SM00866">
    <property type="entry name" value="UTRA"/>
    <property type="match status" value="1"/>
</dbReference>